<protein>
    <recommendedName>
        <fullName evidence="9">Transport permease protein</fullName>
    </recommendedName>
</protein>
<evidence type="ECO:0000313" key="11">
    <source>
        <dbReference type="EMBL" id="CAB3558933.1"/>
    </source>
</evidence>
<evidence type="ECO:0000256" key="1">
    <source>
        <dbReference type="ARBA" id="ARBA00004429"/>
    </source>
</evidence>
<dbReference type="GO" id="GO:0005886">
    <property type="term" value="C:plasma membrane"/>
    <property type="evidence" value="ECO:0007669"/>
    <property type="project" value="UniProtKB-SubCell"/>
</dbReference>
<dbReference type="InterPro" id="IPR013525">
    <property type="entry name" value="ABC2_TM"/>
</dbReference>
<keyword evidence="6 9" id="KW-0812">Transmembrane</keyword>
<feature type="domain" description="ABC transmembrane type-2" evidence="10">
    <location>
        <begin position="55"/>
        <end position="278"/>
    </location>
</feature>
<evidence type="ECO:0000256" key="4">
    <source>
        <dbReference type="ARBA" id="ARBA00022475"/>
    </source>
</evidence>
<evidence type="ECO:0000256" key="7">
    <source>
        <dbReference type="ARBA" id="ARBA00022989"/>
    </source>
</evidence>
<evidence type="ECO:0000259" key="10">
    <source>
        <dbReference type="PROSITE" id="PS51012"/>
    </source>
</evidence>
<dbReference type="InterPro" id="IPR047817">
    <property type="entry name" value="ABC2_TM_bact-type"/>
</dbReference>
<dbReference type="GO" id="GO:0015920">
    <property type="term" value="P:lipopolysaccharide transport"/>
    <property type="evidence" value="ECO:0007669"/>
    <property type="project" value="TreeGrafter"/>
</dbReference>
<feature type="transmembrane region" description="Helical" evidence="9">
    <location>
        <begin position="169"/>
        <end position="191"/>
    </location>
</feature>
<dbReference type="PROSITE" id="PS51012">
    <property type="entry name" value="ABC_TM2"/>
    <property type="match status" value="1"/>
</dbReference>
<organism evidence="11">
    <name type="scientific">Klebsiella pneumoniae</name>
    <dbReference type="NCBI Taxonomy" id="573"/>
    <lineage>
        <taxon>Bacteria</taxon>
        <taxon>Pseudomonadati</taxon>
        <taxon>Pseudomonadota</taxon>
        <taxon>Gammaproteobacteria</taxon>
        <taxon>Enterobacterales</taxon>
        <taxon>Enterobacteriaceae</taxon>
        <taxon>Klebsiella/Raoultella group</taxon>
        <taxon>Klebsiella</taxon>
        <taxon>Klebsiella pneumoniae complex</taxon>
    </lineage>
</organism>
<comment type="subcellular location">
    <subcellularLocation>
        <location evidence="1 9">Cell inner membrane</location>
        <topology evidence="1 9">Multi-pass membrane protein</topology>
    </subcellularLocation>
</comment>
<dbReference type="PANTHER" id="PTHR30413">
    <property type="entry name" value="INNER MEMBRANE TRANSPORT PERMEASE"/>
    <property type="match status" value="1"/>
</dbReference>
<name>A0A8D6SYF6_KLEPN</name>
<accession>A0A8D6SYF6</accession>
<dbReference type="RefSeq" id="WP_108452539.1">
    <property type="nucleotide sequence ID" value="NZ_CABVMH010000007.1"/>
</dbReference>
<keyword evidence="3 9" id="KW-0813">Transport</keyword>
<feature type="transmembrane region" description="Helical" evidence="9">
    <location>
        <begin position="54"/>
        <end position="78"/>
    </location>
</feature>
<sequence length="286" mass="32577">MTKEEYGQAVRKRNMTGFISDPTSHVTLRELWLARYMVSQLIWRDLTVRYRQTLLGWLWAFLNPVLNMTLYYAVFGLLLRVRSPEYQVPWAFVLLCGLVPWMLFAATLNATSESLLNNLHLIKKIWFPRIALTVAATGVSLADFLLMLLCLGLFLYLCGIHWPLTNLPLLLLCGALISLCGWSMGCILAVARLRFRDVRHLMPLLLQGLFYATPVVWTAELIPERWRWILLLNPLSTLLAVFRHLLLAGPAPSLFSLVIAIAVCLILGVLGYGCFIRYEPAATERE</sequence>
<keyword evidence="8 9" id="KW-0472">Membrane</keyword>
<dbReference type="PANTHER" id="PTHR30413:SF8">
    <property type="entry name" value="TRANSPORT PERMEASE PROTEIN"/>
    <property type="match status" value="1"/>
</dbReference>
<reference evidence="11" key="1">
    <citation type="submission" date="2020-04" db="EMBL/GenBank/DDBJ databases">
        <authorList>
            <person name="Naeem R."/>
            <person name="Antony C."/>
            <person name="Guan Q."/>
        </authorList>
    </citation>
    <scope>NUCLEOTIDE SEQUENCE</scope>
    <source>
        <strain evidence="11">NGKP54</strain>
    </source>
</reference>
<evidence type="ECO:0000256" key="2">
    <source>
        <dbReference type="ARBA" id="ARBA00007783"/>
    </source>
</evidence>
<evidence type="ECO:0000256" key="5">
    <source>
        <dbReference type="ARBA" id="ARBA00022519"/>
    </source>
</evidence>
<dbReference type="EMBL" id="LR793264">
    <property type="protein sequence ID" value="CAB3558933.1"/>
    <property type="molecule type" value="Genomic_DNA"/>
</dbReference>
<evidence type="ECO:0000256" key="6">
    <source>
        <dbReference type="ARBA" id="ARBA00022692"/>
    </source>
</evidence>
<evidence type="ECO:0000256" key="8">
    <source>
        <dbReference type="ARBA" id="ARBA00023136"/>
    </source>
</evidence>
<feature type="transmembrane region" description="Helical" evidence="9">
    <location>
        <begin position="90"/>
        <end position="110"/>
    </location>
</feature>
<evidence type="ECO:0000256" key="3">
    <source>
        <dbReference type="ARBA" id="ARBA00022448"/>
    </source>
</evidence>
<keyword evidence="5" id="KW-0997">Cell inner membrane</keyword>
<gene>
    <name evidence="11" type="primary">tagG_2</name>
    <name evidence="11" type="ORF">NGKP54_PROKKA_03152</name>
</gene>
<feature type="transmembrane region" description="Helical" evidence="9">
    <location>
        <begin position="130"/>
        <end position="157"/>
    </location>
</feature>
<feature type="transmembrane region" description="Helical" evidence="9">
    <location>
        <begin position="203"/>
        <end position="222"/>
    </location>
</feature>
<dbReference type="GO" id="GO:0140359">
    <property type="term" value="F:ABC-type transporter activity"/>
    <property type="evidence" value="ECO:0007669"/>
    <property type="project" value="InterPro"/>
</dbReference>
<dbReference type="Pfam" id="PF01061">
    <property type="entry name" value="ABC2_membrane"/>
    <property type="match status" value="1"/>
</dbReference>
<keyword evidence="7 9" id="KW-1133">Transmembrane helix</keyword>
<dbReference type="AlphaFoldDB" id="A0A8D6SYF6"/>
<evidence type="ECO:0000256" key="9">
    <source>
        <dbReference type="RuleBase" id="RU361157"/>
    </source>
</evidence>
<feature type="transmembrane region" description="Helical" evidence="9">
    <location>
        <begin position="254"/>
        <end position="278"/>
    </location>
</feature>
<keyword evidence="4 9" id="KW-1003">Cell membrane</keyword>
<proteinExistence type="inferred from homology"/>
<comment type="similarity">
    <text evidence="2 9">Belongs to the ABC-2 integral membrane protein family.</text>
</comment>